<dbReference type="AlphaFoldDB" id="A0A395SBW0"/>
<dbReference type="GO" id="GO:0016491">
    <property type="term" value="F:oxidoreductase activity"/>
    <property type="evidence" value="ECO:0007669"/>
    <property type="project" value="UniProtKB-KW"/>
</dbReference>
<dbReference type="PANTHER" id="PTHR47706">
    <property type="entry name" value="NMRA-LIKE FAMILY PROTEIN"/>
    <property type="match status" value="1"/>
</dbReference>
<dbReference type="PANTHER" id="PTHR47706:SF4">
    <property type="entry name" value="NMRA-LIKE DOMAIN-CONTAINING PROTEIN"/>
    <property type="match status" value="1"/>
</dbReference>
<keyword evidence="2" id="KW-0521">NADP</keyword>
<evidence type="ECO:0000313" key="5">
    <source>
        <dbReference type="EMBL" id="RGP69569.1"/>
    </source>
</evidence>
<dbReference type="Pfam" id="PF05368">
    <property type="entry name" value="NmrA"/>
    <property type="match status" value="1"/>
</dbReference>
<sequence length="303" mass="33408">MGKIAVAGGSSGLGRTMVEALMAAKTHDYIVLSRKAINAEARAVDYSSVDTLVSLLVFEQIDTVISCLPIDSDDSGRAQLNLIEAANRSKCTKRFLPSEFGAIYTRDIIHHMPFYRWKFEAIDMLEKTDLEFSLVSIGQFLDYWAAPRIPSYVGAANLQIDAASRAAIIPGDGKNPVVMTHSIDAAKFTVALLDLTSWKSRYSIIGNRLTLNEAVKLAEEVMGVKFDVKYFSIEDMEKSGIELTPSMQRILPEEMHEGMRAVLSGIGIGMAKGNSDIQGIEDLTVMLPNLKPLTVRSVWEAWK</sequence>
<reference evidence="5 6" key="1">
    <citation type="journal article" date="2018" name="PLoS Pathog.">
        <title>Evolution of structural diversity of trichothecenes, a family of toxins produced by plant pathogenic and entomopathogenic fungi.</title>
        <authorList>
            <person name="Proctor R.H."/>
            <person name="McCormick S.P."/>
            <person name="Kim H.S."/>
            <person name="Cardoza R.E."/>
            <person name="Stanley A.M."/>
            <person name="Lindo L."/>
            <person name="Kelly A."/>
            <person name="Brown D.W."/>
            <person name="Lee T."/>
            <person name="Vaughan M.M."/>
            <person name="Alexander N.J."/>
            <person name="Busman M."/>
            <person name="Gutierrez S."/>
        </authorList>
    </citation>
    <scope>NUCLEOTIDE SEQUENCE [LARGE SCALE GENOMIC DNA]</scope>
    <source>
        <strain evidence="5 6">NRRL 3299</strain>
    </source>
</reference>
<dbReference type="Gene3D" id="3.90.25.10">
    <property type="entry name" value="UDP-galactose 4-epimerase, domain 1"/>
    <property type="match status" value="1"/>
</dbReference>
<dbReference type="InterPro" id="IPR051609">
    <property type="entry name" value="NmrA/Isoflavone_reductase-like"/>
</dbReference>
<dbReference type="EMBL" id="PXOF01000060">
    <property type="protein sequence ID" value="RGP69569.1"/>
    <property type="molecule type" value="Genomic_DNA"/>
</dbReference>
<evidence type="ECO:0000256" key="1">
    <source>
        <dbReference type="ARBA" id="ARBA00005725"/>
    </source>
</evidence>
<dbReference type="InterPro" id="IPR036291">
    <property type="entry name" value="NAD(P)-bd_dom_sf"/>
</dbReference>
<keyword evidence="6" id="KW-1185">Reference proteome</keyword>
<feature type="domain" description="NmrA-like" evidence="4">
    <location>
        <begin position="3"/>
        <end position="251"/>
    </location>
</feature>
<dbReference type="STRING" id="5514.A0A395SBW0"/>
<keyword evidence="3" id="KW-0560">Oxidoreductase</keyword>
<gene>
    <name evidence="5" type="ORF">FSPOR_4673</name>
</gene>
<evidence type="ECO:0000259" key="4">
    <source>
        <dbReference type="Pfam" id="PF05368"/>
    </source>
</evidence>
<dbReference type="SUPFAM" id="SSF51735">
    <property type="entry name" value="NAD(P)-binding Rossmann-fold domains"/>
    <property type="match status" value="1"/>
</dbReference>
<organism evidence="5 6">
    <name type="scientific">Fusarium sporotrichioides</name>
    <dbReference type="NCBI Taxonomy" id="5514"/>
    <lineage>
        <taxon>Eukaryota</taxon>
        <taxon>Fungi</taxon>
        <taxon>Dikarya</taxon>
        <taxon>Ascomycota</taxon>
        <taxon>Pezizomycotina</taxon>
        <taxon>Sordariomycetes</taxon>
        <taxon>Hypocreomycetidae</taxon>
        <taxon>Hypocreales</taxon>
        <taxon>Nectriaceae</taxon>
        <taxon>Fusarium</taxon>
    </lineage>
</organism>
<protein>
    <submittedName>
        <fullName evidence="5">Sdr family</fullName>
    </submittedName>
</protein>
<dbReference type="Gene3D" id="3.40.50.720">
    <property type="entry name" value="NAD(P)-binding Rossmann-like Domain"/>
    <property type="match status" value="1"/>
</dbReference>
<evidence type="ECO:0000313" key="6">
    <source>
        <dbReference type="Proteomes" id="UP000266152"/>
    </source>
</evidence>
<accession>A0A395SBW0</accession>
<comment type="similarity">
    <text evidence="1">Belongs to the NmrA-type oxidoreductase family. Isoflavone reductase subfamily.</text>
</comment>
<evidence type="ECO:0000256" key="3">
    <source>
        <dbReference type="ARBA" id="ARBA00023002"/>
    </source>
</evidence>
<name>A0A395SBW0_FUSSP</name>
<dbReference type="Proteomes" id="UP000266152">
    <property type="component" value="Unassembled WGS sequence"/>
</dbReference>
<comment type="caution">
    <text evidence="5">The sequence shown here is derived from an EMBL/GenBank/DDBJ whole genome shotgun (WGS) entry which is preliminary data.</text>
</comment>
<proteinExistence type="inferred from homology"/>
<evidence type="ECO:0000256" key="2">
    <source>
        <dbReference type="ARBA" id="ARBA00022857"/>
    </source>
</evidence>
<dbReference type="InterPro" id="IPR008030">
    <property type="entry name" value="NmrA-like"/>
</dbReference>